<evidence type="ECO:0000313" key="3">
    <source>
        <dbReference type="Proteomes" id="UP000321168"/>
    </source>
</evidence>
<organism evidence="2 3">
    <name type="scientific">Luteibaculum oceani</name>
    <dbReference type="NCBI Taxonomy" id="1294296"/>
    <lineage>
        <taxon>Bacteria</taxon>
        <taxon>Pseudomonadati</taxon>
        <taxon>Bacteroidota</taxon>
        <taxon>Flavobacteriia</taxon>
        <taxon>Flavobacteriales</taxon>
        <taxon>Luteibaculaceae</taxon>
        <taxon>Luteibaculum</taxon>
    </lineage>
</organism>
<accession>A0A5C6VI69</accession>
<name>A0A5C6VI69_9FLAO</name>
<reference evidence="2 3" key="1">
    <citation type="submission" date="2019-08" db="EMBL/GenBank/DDBJ databases">
        <title>Genome of Luteibaculum oceani JCM 18817.</title>
        <authorList>
            <person name="Bowman J.P."/>
        </authorList>
    </citation>
    <scope>NUCLEOTIDE SEQUENCE [LARGE SCALE GENOMIC DNA]</scope>
    <source>
        <strain evidence="2 3">JCM 18817</strain>
    </source>
</reference>
<dbReference type="AlphaFoldDB" id="A0A5C6VI69"/>
<feature type="chain" id="PRO_5022974296" description="DUF4382 domain-containing protein" evidence="1">
    <location>
        <begin position="22"/>
        <end position="243"/>
    </location>
</feature>
<dbReference type="OrthoDB" id="851020at2"/>
<dbReference type="EMBL" id="VORB01000001">
    <property type="protein sequence ID" value="TXC85172.1"/>
    <property type="molecule type" value="Genomic_DNA"/>
</dbReference>
<evidence type="ECO:0000313" key="2">
    <source>
        <dbReference type="EMBL" id="TXC85172.1"/>
    </source>
</evidence>
<keyword evidence="1" id="KW-0732">Signal</keyword>
<dbReference type="Proteomes" id="UP000321168">
    <property type="component" value="Unassembled WGS sequence"/>
</dbReference>
<dbReference type="PROSITE" id="PS51257">
    <property type="entry name" value="PROKAR_LIPOPROTEIN"/>
    <property type="match status" value="1"/>
</dbReference>
<keyword evidence="3" id="KW-1185">Reference proteome</keyword>
<sequence length="243" mass="26492">MKKLKVVFPVLLALVLSSAVVSCKKDEATEPNSQPQVAMKFKSNTEPFPVASAQEFQALSFDSINTLAFDSGYITLVEVEFQVQTGDDSVLVDFNLEQNIVIDFATGQTSPDISAVEIPAGIYSEVEVELELQDEGDEPGMVLFGSFVDTSGTSHKVRFEFNSGETFEVEKEGNVVFAVNQSVLTTVTFDPSAWFAGVKREQLIRATRDGNGVIVISETRNSEIFDIVADGLDLATEVEVEVD</sequence>
<protein>
    <recommendedName>
        <fullName evidence="4">DUF4382 domain-containing protein</fullName>
    </recommendedName>
</protein>
<evidence type="ECO:0008006" key="4">
    <source>
        <dbReference type="Google" id="ProtNLM"/>
    </source>
</evidence>
<dbReference type="RefSeq" id="WP_147012348.1">
    <property type="nucleotide sequence ID" value="NZ_VORB01000001.1"/>
</dbReference>
<evidence type="ECO:0000256" key="1">
    <source>
        <dbReference type="SAM" id="SignalP"/>
    </source>
</evidence>
<feature type="signal peptide" evidence="1">
    <location>
        <begin position="1"/>
        <end position="21"/>
    </location>
</feature>
<gene>
    <name evidence="2" type="ORF">FRX97_00700</name>
</gene>
<comment type="caution">
    <text evidence="2">The sequence shown here is derived from an EMBL/GenBank/DDBJ whole genome shotgun (WGS) entry which is preliminary data.</text>
</comment>
<proteinExistence type="predicted"/>